<sequence>MTTKQQSTNYSTCHISIKKFEPTWQDNNASHIDDKSLSNVIEVHTFQKIDRNTIQKTFIGING</sequence>
<reference evidence="1" key="1">
    <citation type="submission" date="2014-09" db="EMBL/GenBank/DDBJ databases">
        <authorList>
            <person name="Magalhaes I.L.F."/>
            <person name="Oliveira U."/>
            <person name="Santos F.R."/>
            <person name="Vidigal T.H.D.A."/>
            <person name="Brescovit A.D."/>
            <person name="Santos A.J."/>
        </authorList>
    </citation>
    <scope>NUCLEOTIDE SEQUENCE</scope>
    <source>
        <tissue evidence="1">Shoot tissue taken approximately 20 cm above the soil surface</tissue>
    </source>
</reference>
<accession>A0A0A8ZXM4</accession>
<reference evidence="1" key="2">
    <citation type="journal article" date="2015" name="Data Brief">
        <title>Shoot transcriptome of the giant reed, Arundo donax.</title>
        <authorList>
            <person name="Barrero R.A."/>
            <person name="Guerrero F.D."/>
            <person name="Moolhuijzen P."/>
            <person name="Goolsby J.A."/>
            <person name="Tidwell J."/>
            <person name="Bellgard S.E."/>
            <person name="Bellgard M.I."/>
        </authorList>
    </citation>
    <scope>NUCLEOTIDE SEQUENCE</scope>
    <source>
        <tissue evidence="1">Shoot tissue taken approximately 20 cm above the soil surface</tissue>
    </source>
</reference>
<name>A0A0A8ZXM4_ARUDO</name>
<organism evidence="1">
    <name type="scientific">Arundo donax</name>
    <name type="common">Giant reed</name>
    <name type="synonym">Donax arundinaceus</name>
    <dbReference type="NCBI Taxonomy" id="35708"/>
    <lineage>
        <taxon>Eukaryota</taxon>
        <taxon>Viridiplantae</taxon>
        <taxon>Streptophyta</taxon>
        <taxon>Embryophyta</taxon>
        <taxon>Tracheophyta</taxon>
        <taxon>Spermatophyta</taxon>
        <taxon>Magnoliopsida</taxon>
        <taxon>Liliopsida</taxon>
        <taxon>Poales</taxon>
        <taxon>Poaceae</taxon>
        <taxon>PACMAD clade</taxon>
        <taxon>Arundinoideae</taxon>
        <taxon>Arundineae</taxon>
        <taxon>Arundo</taxon>
    </lineage>
</organism>
<evidence type="ECO:0000313" key="1">
    <source>
        <dbReference type="EMBL" id="JAD41520.1"/>
    </source>
</evidence>
<protein>
    <submittedName>
        <fullName evidence="1">Uncharacterized protein</fullName>
    </submittedName>
</protein>
<proteinExistence type="predicted"/>
<dbReference type="AlphaFoldDB" id="A0A0A8ZXM4"/>
<dbReference type="EMBL" id="GBRH01256375">
    <property type="protein sequence ID" value="JAD41520.1"/>
    <property type="molecule type" value="Transcribed_RNA"/>
</dbReference>